<comment type="subcellular location">
    <subcellularLocation>
        <location evidence="1">Membrane</location>
        <topology evidence="1">Single-pass membrane protein</topology>
    </subcellularLocation>
</comment>
<feature type="coiled-coil region" evidence="5">
    <location>
        <begin position="201"/>
        <end position="228"/>
    </location>
</feature>
<evidence type="ECO:0000256" key="5">
    <source>
        <dbReference type="SAM" id="Coils"/>
    </source>
</evidence>
<dbReference type="AlphaFoldDB" id="A0A4Y8L5P9"/>
<organism evidence="9 10">
    <name type="scientific">Dysgonomonas capnocytophagoides</name>
    <dbReference type="NCBI Taxonomy" id="45254"/>
    <lineage>
        <taxon>Bacteria</taxon>
        <taxon>Pseudomonadati</taxon>
        <taxon>Bacteroidota</taxon>
        <taxon>Bacteroidia</taxon>
        <taxon>Bacteroidales</taxon>
        <taxon>Dysgonomonadaceae</taxon>
        <taxon>Dysgonomonas</taxon>
    </lineage>
</organism>
<feature type="coiled-coil region" evidence="5">
    <location>
        <begin position="141"/>
        <end position="168"/>
    </location>
</feature>
<feature type="domain" description="AprE-like beta-barrel" evidence="8">
    <location>
        <begin position="269"/>
        <end position="353"/>
    </location>
</feature>
<evidence type="ECO:0000256" key="3">
    <source>
        <dbReference type="ARBA" id="ARBA00022989"/>
    </source>
</evidence>
<comment type="caution">
    <text evidence="9">The sequence shown here is derived from an EMBL/GenBank/DDBJ whole genome shotgun (WGS) entry which is preliminary data.</text>
</comment>
<keyword evidence="10" id="KW-1185">Reference proteome</keyword>
<dbReference type="Gene3D" id="2.40.30.170">
    <property type="match status" value="1"/>
</dbReference>
<keyword evidence="3 6" id="KW-1133">Transmembrane helix</keyword>
<dbReference type="Pfam" id="PF26002">
    <property type="entry name" value="Beta-barrel_AprE"/>
    <property type="match status" value="1"/>
</dbReference>
<evidence type="ECO:0000256" key="6">
    <source>
        <dbReference type="SAM" id="Phobius"/>
    </source>
</evidence>
<dbReference type="RefSeq" id="WP_134436105.1">
    <property type="nucleotide sequence ID" value="NZ_SOML01000004.1"/>
</dbReference>
<evidence type="ECO:0000313" key="10">
    <source>
        <dbReference type="Proteomes" id="UP000297861"/>
    </source>
</evidence>
<dbReference type="Proteomes" id="UP000297861">
    <property type="component" value="Unassembled WGS sequence"/>
</dbReference>
<evidence type="ECO:0000256" key="4">
    <source>
        <dbReference type="ARBA" id="ARBA00023136"/>
    </source>
</evidence>
<keyword evidence="2 6" id="KW-0812">Transmembrane</keyword>
<evidence type="ECO:0000313" key="9">
    <source>
        <dbReference type="EMBL" id="TFD96822.1"/>
    </source>
</evidence>
<reference evidence="9 10" key="1">
    <citation type="submission" date="2019-03" db="EMBL/GenBank/DDBJ databases">
        <title>San Antonio Military Medical Center submission to MRSN (WRAIR), pending publication.</title>
        <authorList>
            <person name="Blyth D.M."/>
            <person name="Mccarthy S.L."/>
            <person name="Schall S.E."/>
            <person name="Stam J.A."/>
            <person name="Ong A.C."/>
            <person name="Mcgann P.T."/>
        </authorList>
    </citation>
    <scope>NUCLEOTIDE SEQUENCE [LARGE SCALE GENOMIC DNA]</scope>
    <source>
        <strain evidence="9 10">MRSN571793</strain>
    </source>
</reference>
<dbReference type="Pfam" id="PF25935">
    <property type="entry name" value="BSH_LcnD"/>
    <property type="match status" value="1"/>
</dbReference>
<dbReference type="InterPro" id="IPR058786">
    <property type="entry name" value="BSH_LcnD"/>
</dbReference>
<proteinExistence type="predicted"/>
<dbReference type="PANTHER" id="PTHR30386:SF26">
    <property type="entry name" value="TRANSPORT PROTEIN COMB"/>
    <property type="match status" value="1"/>
</dbReference>
<evidence type="ECO:0000256" key="2">
    <source>
        <dbReference type="ARBA" id="ARBA00022692"/>
    </source>
</evidence>
<name>A0A4Y8L5P9_9BACT</name>
<evidence type="ECO:0000259" key="8">
    <source>
        <dbReference type="Pfam" id="PF26002"/>
    </source>
</evidence>
<keyword evidence="5" id="KW-0175">Coiled coil</keyword>
<sequence>MKELFPTEIVEYTNENYWTKRHIKSKIIYFVIIILLVVLIYILPFIQIDLSTQSRGNIRSVNENNTLQSPITAEISQISLQENKEVKKGDTLIWLKTDAINVQMDRIKQKQSENNSFISDIQYLLQGINHGIVTSKYRAEHNQYISKLREQEVTYKQAEKELQVSKKLYQKGVESQFDYNQIESKHQTAQSALSSAKNTFISNWQAEKTRLELENKDLQSELEKLYKEESQYYIIAPASGRINQYSGILDKNFIIAGQTIAQIVTNEDLIVECYVTPSDIGYIHEKQAVNIQMDAFDYRQWGLLSGVVYEIMPDVATVNDQPFFKVRCQVKENYLQLKSGHKGYLKRGMTLTCRFMLTKRSLADLIFDKVDNWLNPKLINNEN</sequence>
<dbReference type="EMBL" id="SOML01000004">
    <property type="protein sequence ID" value="TFD96822.1"/>
    <property type="molecule type" value="Genomic_DNA"/>
</dbReference>
<accession>A0A4Y8L5P9</accession>
<keyword evidence="4 6" id="KW-0472">Membrane</keyword>
<dbReference type="OrthoDB" id="594147at2"/>
<gene>
    <name evidence="9" type="ORF">E2605_08365</name>
</gene>
<dbReference type="InterPro" id="IPR058982">
    <property type="entry name" value="Beta-barrel_AprE"/>
</dbReference>
<dbReference type="GO" id="GO:0016020">
    <property type="term" value="C:membrane"/>
    <property type="evidence" value="ECO:0007669"/>
    <property type="project" value="UniProtKB-SubCell"/>
</dbReference>
<dbReference type="SUPFAM" id="SSF56954">
    <property type="entry name" value="Outer membrane efflux proteins (OEP)"/>
    <property type="match status" value="1"/>
</dbReference>
<dbReference type="InterPro" id="IPR050739">
    <property type="entry name" value="MFP"/>
</dbReference>
<feature type="domain" description="LcnD-like barrel-sandwich hybrid" evidence="7">
    <location>
        <begin position="66"/>
        <end position="264"/>
    </location>
</feature>
<feature type="transmembrane region" description="Helical" evidence="6">
    <location>
        <begin position="27"/>
        <end position="46"/>
    </location>
</feature>
<protein>
    <submittedName>
        <fullName evidence="9">HlyD family efflux transporter periplasmic adaptor subunit</fullName>
    </submittedName>
</protein>
<dbReference type="PANTHER" id="PTHR30386">
    <property type="entry name" value="MEMBRANE FUSION SUBUNIT OF EMRAB-TOLC MULTIDRUG EFFLUX PUMP"/>
    <property type="match status" value="1"/>
</dbReference>
<evidence type="ECO:0000256" key="1">
    <source>
        <dbReference type="ARBA" id="ARBA00004167"/>
    </source>
</evidence>
<evidence type="ECO:0000259" key="7">
    <source>
        <dbReference type="Pfam" id="PF25935"/>
    </source>
</evidence>